<dbReference type="PANTHER" id="PTHR42928:SF3">
    <property type="entry name" value="UPF0065 PROTEIN YFLP"/>
    <property type="match status" value="1"/>
</dbReference>
<sequence precursor="true">MLLKALSIKVWKVMLSGLLTLGLAACGNSSEPKVQIVHSGPVQASKASSYPEKPITMIAPSGPGGGWDRTARVTAKVLTETKLISKSMTVENKPGGGGAVFLADYATKDKKNNYKLFISSPPILLNHLKKEGNSPFGYRDTTPLAQLIKDYGAIVVNADSKFKDLKSLIDVLKADPSQVTFAGGSAPGSMYHMVSVLPALKSGIDAKKIKYVSYDGTGESMTALLGGHADVLSTDASSLGDYLKAGKIRVLAVASPSRLGGELKDAPTMKEQGVDAEFNIWRGVFGPKEMGKDAFDYWEAKLKEMVQSEAWQRELKANNWEGDYKNPADFKAFLEKQEAQIKELLTAIGMEK</sequence>
<dbReference type="RefSeq" id="WP_062408209.1">
    <property type="nucleotide sequence ID" value="NZ_CP013652.1"/>
</dbReference>
<evidence type="ECO:0000256" key="1">
    <source>
        <dbReference type="ARBA" id="ARBA00006987"/>
    </source>
</evidence>
<dbReference type="Proteomes" id="UP000061660">
    <property type="component" value="Chromosome"/>
</dbReference>
<dbReference type="STRING" id="162209.IJ22_14750"/>
<dbReference type="PIRSF" id="PIRSF017082">
    <property type="entry name" value="YflP"/>
    <property type="match status" value="1"/>
</dbReference>
<dbReference type="EMBL" id="CP013652">
    <property type="protein sequence ID" value="ALS21851.1"/>
    <property type="molecule type" value="Genomic_DNA"/>
</dbReference>
<reference evidence="4" key="1">
    <citation type="submission" date="2015-12" db="EMBL/GenBank/DDBJ databases">
        <title>Complete genome sequences of two moderately thermophilic Paenibacillus species.</title>
        <authorList>
            <person name="Butler R.III."/>
            <person name="Wang J."/>
            <person name="Stark B.C."/>
            <person name="Pombert J.-F."/>
        </authorList>
    </citation>
    <scope>NUCLEOTIDE SEQUENCE [LARGE SCALE GENOMIC DNA]</scope>
    <source>
        <strain evidence="4">32O-Y</strain>
    </source>
</reference>
<protein>
    <submittedName>
        <fullName evidence="3">Transporter</fullName>
    </submittedName>
</protein>
<dbReference type="CDD" id="cd07012">
    <property type="entry name" value="PBP2_Bug_TTT"/>
    <property type="match status" value="1"/>
</dbReference>
<dbReference type="InterPro" id="IPR042100">
    <property type="entry name" value="Bug_dom1"/>
</dbReference>
<keyword evidence="2" id="KW-0732">Signal</keyword>
<feature type="signal peptide" evidence="2">
    <location>
        <begin position="1"/>
        <end position="25"/>
    </location>
</feature>
<evidence type="ECO:0000313" key="3">
    <source>
        <dbReference type="EMBL" id="ALS21851.1"/>
    </source>
</evidence>
<organism evidence="3 4">
    <name type="scientific">Paenibacillus naphthalenovorans</name>
    <dbReference type="NCBI Taxonomy" id="162209"/>
    <lineage>
        <taxon>Bacteria</taxon>
        <taxon>Bacillati</taxon>
        <taxon>Bacillota</taxon>
        <taxon>Bacilli</taxon>
        <taxon>Bacillales</taxon>
        <taxon>Paenibacillaceae</taxon>
        <taxon>Paenibacillus</taxon>
    </lineage>
</organism>
<reference evidence="3 4" key="2">
    <citation type="journal article" date="2016" name="Genome Announc.">
        <title>Complete Genome Sequences of Two Interactive Moderate Thermophiles, Paenibacillus napthalenovorans 32O-Y and Paenibacillus sp. 32O-W.</title>
        <authorList>
            <person name="Butler R.R.III."/>
            <person name="Wang J."/>
            <person name="Stark B.C."/>
            <person name="Pombert J.F."/>
        </authorList>
    </citation>
    <scope>NUCLEOTIDE SEQUENCE [LARGE SCALE GENOMIC DNA]</scope>
    <source>
        <strain evidence="3 4">32O-Y</strain>
    </source>
</reference>
<dbReference type="Pfam" id="PF03401">
    <property type="entry name" value="TctC"/>
    <property type="match status" value="1"/>
</dbReference>
<dbReference type="SUPFAM" id="SSF53850">
    <property type="entry name" value="Periplasmic binding protein-like II"/>
    <property type="match status" value="1"/>
</dbReference>
<evidence type="ECO:0000256" key="2">
    <source>
        <dbReference type="SAM" id="SignalP"/>
    </source>
</evidence>
<dbReference type="OrthoDB" id="9780943at2"/>
<evidence type="ECO:0000313" key="4">
    <source>
        <dbReference type="Proteomes" id="UP000061660"/>
    </source>
</evidence>
<dbReference type="InterPro" id="IPR005064">
    <property type="entry name" value="BUG"/>
</dbReference>
<accession>A0A0U2IM15</accession>
<feature type="chain" id="PRO_5039692392" evidence="2">
    <location>
        <begin position="26"/>
        <end position="352"/>
    </location>
</feature>
<proteinExistence type="inferred from homology"/>
<comment type="similarity">
    <text evidence="1">Belongs to the UPF0065 (bug) family.</text>
</comment>
<dbReference type="AlphaFoldDB" id="A0A0U2IM15"/>
<name>A0A0U2IM15_9BACL</name>
<dbReference type="Gene3D" id="3.40.190.150">
    <property type="entry name" value="Bordetella uptake gene, domain 1"/>
    <property type="match status" value="1"/>
</dbReference>
<dbReference type="Gene3D" id="3.40.190.10">
    <property type="entry name" value="Periplasmic binding protein-like II"/>
    <property type="match status" value="1"/>
</dbReference>
<dbReference type="KEGG" id="pnp:IJ22_14750"/>
<gene>
    <name evidence="3" type="ORF">IJ22_14750</name>
</gene>
<dbReference type="PANTHER" id="PTHR42928">
    <property type="entry name" value="TRICARBOXYLATE-BINDING PROTEIN"/>
    <property type="match status" value="1"/>
</dbReference>
<dbReference type="PROSITE" id="PS51257">
    <property type="entry name" value="PROKAR_LIPOPROTEIN"/>
    <property type="match status" value="1"/>
</dbReference>
<dbReference type="PATRIC" id="fig|162209.4.peg.1563"/>
<keyword evidence="4" id="KW-1185">Reference proteome</keyword>